<dbReference type="PANTHER" id="PTHR43827">
    <property type="entry name" value="2,5-DIKETO-D-GLUCONIC ACID REDUCTASE"/>
    <property type="match status" value="1"/>
</dbReference>
<dbReference type="EMBL" id="JQCL01000015">
    <property type="protein sequence ID" value="KRO14375.1"/>
    <property type="molecule type" value="Genomic_DNA"/>
</dbReference>
<evidence type="ECO:0000256" key="6">
    <source>
        <dbReference type="PIRSR" id="PIRSR000097-3"/>
    </source>
</evidence>
<evidence type="ECO:0000256" key="3">
    <source>
        <dbReference type="ARBA" id="ARBA00023002"/>
    </source>
</evidence>
<dbReference type="FunFam" id="3.20.20.100:FF:000015">
    <property type="entry name" value="Oxidoreductase, aldo/keto reductase family"/>
    <property type="match status" value="1"/>
</dbReference>
<dbReference type="Proteomes" id="UP000051783">
    <property type="component" value="Unassembled WGS sequence"/>
</dbReference>
<feature type="site" description="Lowers pKa of active site Tyr" evidence="6">
    <location>
        <position position="92"/>
    </location>
</feature>
<proteinExistence type="inferred from homology"/>
<accession>A0A0R2ML85</accession>
<dbReference type="CDD" id="cd19071">
    <property type="entry name" value="AKR_AKR1-5-like"/>
    <property type="match status" value="1"/>
</dbReference>
<dbReference type="PROSITE" id="PS00062">
    <property type="entry name" value="ALDOKETO_REDUCTASE_2"/>
    <property type="match status" value="1"/>
</dbReference>
<dbReference type="PRINTS" id="PR00069">
    <property type="entry name" value="ALDKETRDTASE"/>
</dbReference>
<dbReference type="Pfam" id="PF00248">
    <property type="entry name" value="Aldo_ket_red"/>
    <property type="match status" value="1"/>
</dbReference>
<evidence type="ECO:0000256" key="5">
    <source>
        <dbReference type="PIRSR" id="PIRSR000097-2"/>
    </source>
</evidence>
<evidence type="ECO:0000256" key="2">
    <source>
        <dbReference type="ARBA" id="ARBA00022857"/>
    </source>
</evidence>
<evidence type="ECO:0000256" key="1">
    <source>
        <dbReference type="ARBA" id="ARBA00007905"/>
    </source>
</evidence>
<dbReference type="InterPro" id="IPR023210">
    <property type="entry name" value="NADP_OxRdtase_dom"/>
</dbReference>
<dbReference type="AlphaFoldDB" id="A0A0R2ML85"/>
<dbReference type="PIRSF" id="PIRSF000097">
    <property type="entry name" value="AKR"/>
    <property type="match status" value="1"/>
</dbReference>
<dbReference type="InterPro" id="IPR036812">
    <property type="entry name" value="NAD(P)_OxRdtase_dom_sf"/>
</dbReference>
<dbReference type="GO" id="GO:0016616">
    <property type="term" value="F:oxidoreductase activity, acting on the CH-OH group of donors, NAD or NADP as acceptor"/>
    <property type="evidence" value="ECO:0007669"/>
    <property type="project" value="UniProtKB-ARBA"/>
</dbReference>
<name>A0A0R2ML85_9LACO</name>
<dbReference type="InterPro" id="IPR018170">
    <property type="entry name" value="Aldo/ket_reductase_CS"/>
</dbReference>
<comment type="similarity">
    <text evidence="1">Belongs to the aldo/keto reductase family.</text>
</comment>
<keyword evidence="2" id="KW-0521">NADP</keyword>
<dbReference type="Gene3D" id="3.20.20.100">
    <property type="entry name" value="NADP-dependent oxidoreductase domain"/>
    <property type="match status" value="1"/>
</dbReference>
<dbReference type="STRING" id="942150.IV64_GL001669"/>
<evidence type="ECO:0000313" key="8">
    <source>
        <dbReference type="EMBL" id="KRO14375.1"/>
    </source>
</evidence>
<feature type="binding site" evidence="5">
    <location>
        <position position="125"/>
    </location>
    <ligand>
        <name>substrate</name>
    </ligand>
</feature>
<organism evidence="8 9">
    <name type="scientific">Lactiplantibacillus xiangfangensis</name>
    <dbReference type="NCBI Taxonomy" id="942150"/>
    <lineage>
        <taxon>Bacteria</taxon>
        <taxon>Bacillati</taxon>
        <taxon>Bacillota</taxon>
        <taxon>Bacilli</taxon>
        <taxon>Lactobacillales</taxon>
        <taxon>Lactobacillaceae</taxon>
        <taxon>Lactiplantibacillus</taxon>
    </lineage>
</organism>
<dbReference type="PROSITE" id="PS00798">
    <property type="entry name" value="ALDOKETO_REDUCTASE_1"/>
    <property type="match status" value="1"/>
</dbReference>
<evidence type="ECO:0000256" key="4">
    <source>
        <dbReference type="PIRSR" id="PIRSR000097-1"/>
    </source>
</evidence>
<comment type="caution">
    <text evidence="8">The sequence shown here is derived from an EMBL/GenBank/DDBJ whole genome shotgun (WGS) entry which is preliminary data.</text>
</comment>
<gene>
    <name evidence="8" type="ORF">IV64_GL001669</name>
</gene>
<keyword evidence="3" id="KW-0560">Oxidoreductase</keyword>
<reference evidence="8 9" key="1">
    <citation type="journal article" date="2015" name="Genome Announc.">
        <title>Expanding the biotechnology potential of lactobacilli through comparative genomics of 213 strains and associated genera.</title>
        <authorList>
            <person name="Sun Z."/>
            <person name="Harris H.M."/>
            <person name="McCann A."/>
            <person name="Guo C."/>
            <person name="Argimon S."/>
            <person name="Zhang W."/>
            <person name="Yang X."/>
            <person name="Jeffery I.B."/>
            <person name="Cooney J.C."/>
            <person name="Kagawa T.F."/>
            <person name="Liu W."/>
            <person name="Song Y."/>
            <person name="Salvetti E."/>
            <person name="Wrobel A."/>
            <person name="Rasinkangas P."/>
            <person name="Parkhill J."/>
            <person name="Rea M.C."/>
            <person name="O'Sullivan O."/>
            <person name="Ritari J."/>
            <person name="Douillard F.P."/>
            <person name="Paul Ross R."/>
            <person name="Yang R."/>
            <person name="Briner A.E."/>
            <person name="Felis G.E."/>
            <person name="de Vos W.M."/>
            <person name="Barrangou R."/>
            <person name="Klaenhammer T.R."/>
            <person name="Caufield P.W."/>
            <person name="Cui Y."/>
            <person name="Zhang H."/>
            <person name="O'Toole P.W."/>
        </authorList>
    </citation>
    <scope>NUCLEOTIDE SEQUENCE [LARGE SCALE GENOMIC DNA]</scope>
    <source>
        <strain evidence="8 9">LMG 26013</strain>
    </source>
</reference>
<sequence length="297" mass="32683">MFLALFLGGTLMTALTKLTDTYSLNNGTKIPIVGFGTWQTPDGQVAYDSVLAALKAGYRHIDTAAAYGNEDSVGKAIADSGVAREDLFVTTKLWNADHGYEAAKAALETSLKKLGLDYVDLYLIHWPNPAAMRDNWEQLNADTWRAMEEAYADRKARAIGVSNFRPKHLDALLKTAKVIPAVNQIFLNPSDTEDEVVAYNREHGILSEAYSPLGTGKIFGIPELKTIADKYHKSVAQVVLRWSLQHGFLPLPKSVHADRIAQNTELFDFELTDADMKTIDGMHGVAGLANDPDKVDF</sequence>
<dbReference type="InterPro" id="IPR020471">
    <property type="entry name" value="AKR"/>
</dbReference>
<evidence type="ECO:0000313" key="9">
    <source>
        <dbReference type="Proteomes" id="UP000051783"/>
    </source>
</evidence>
<dbReference type="PATRIC" id="fig|942150.3.peg.1721"/>
<keyword evidence="9" id="KW-1185">Reference proteome</keyword>
<dbReference type="PROSITE" id="PS00063">
    <property type="entry name" value="ALDOKETO_REDUCTASE_3"/>
    <property type="match status" value="1"/>
</dbReference>
<dbReference type="PANTHER" id="PTHR43827:SF3">
    <property type="entry name" value="NADP-DEPENDENT OXIDOREDUCTASE DOMAIN-CONTAINING PROTEIN"/>
    <property type="match status" value="1"/>
</dbReference>
<feature type="active site" description="Proton donor" evidence="4">
    <location>
        <position position="67"/>
    </location>
</feature>
<feature type="domain" description="NADP-dependent oxidoreductase" evidence="7">
    <location>
        <begin position="33"/>
        <end position="281"/>
    </location>
</feature>
<protein>
    <submittedName>
        <fullName evidence="8">2,5-diketo-D-gluconate reductase</fullName>
    </submittedName>
</protein>
<evidence type="ECO:0000259" key="7">
    <source>
        <dbReference type="Pfam" id="PF00248"/>
    </source>
</evidence>
<dbReference type="SUPFAM" id="SSF51430">
    <property type="entry name" value="NAD(P)-linked oxidoreductase"/>
    <property type="match status" value="1"/>
</dbReference>